<dbReference type="GO" id="GO:0035336">
    <property type="term" value="P:long-chain fatty-acyl-CoA metabolic process"/>
    <property type="evidence" value="ECO:0007669"/>
    <property type="project" value="TreeGrafter"/>
</dbReference>
<sequence>MHVFTIVCAKRHRDAKPDSPTESNKSAGSTTTRAVQKRLMCISNSLKRASVVHYAFSGSHRDEPGAVIVLGIILARRLLSSEPKTRVKWLRHRQYLVGTENELSIPGCVTYYFALKSCTESRINLIEVNQIDEKVGSFNMVSNINFKADCRISSIGKTSRLSHKASLSRCHLRRSEVKANGPVDNALGRSVILGVQKGYRVFVSSIKQTIFVSNKYPELPVFKVRPSIVSPSYAEPMPGWVDTLNGPMGIMTGAAKGVIRTMLCNGSYFAQIVPVDVAINGIICATYKEATRKESILEHPDPFPNAIVTWRGVYDIPHDRDVEQSLLNCHYDNTLGTPKCDASQ</sequence>
<keyword evidence="1" id="KW-0560">Oxidoreductase</keyword>
<feature type="compositionally biased region" description="Polar residues" evidence="2">
    <location>
        <begin position="20"/>
        <end position="32"/>
    </location>
</feature>
<evidence type="ECO:0000256" key="2">
    <source>
        <dbReference type="SAM" id="MobiDB-lite"/>
    </source>
</evidence>
<keyword evidence="1" id="KW-0444">Lipid biosynthesis</keyword>
<dbReference type="PANTHER" id="PTHR11011">
    <property type="entry name" value="MALE STERILITY PROTEIN 2-RELATED"/>
    <property type="match status" value="1"/>
</dbReference>
<name>A0A4C2A2V4_EUMVA</name>
<comment type="similarity">
    <text evidence="1">Belongs to the fatty acyl-CoA reductase family.</text>
</comment>
<feature type="non-terminal residue" evidence="4">
    <location>
        <position position="344"/>
    </location>
</feature>
<dbReference type="Gene3D" id="3.40.50.720">
    <property type="entry name" value="NAD(P)-binding Rossmann-like Domain"/>
    <property type="match status" value="1"/>
</dbReference>
<dbReference type="EMBL" id="BGZK01002356">
    <property type="protein sequence ID" value="GBP93247.1"/>
    <property type="molecule type" value="Genomic_DNA"/>
</dbReference>
<dbReference type="EC" id="1.2.1.84" evidence="1"/>
<reference evidence="4 5" key="1">
    <citation type="journal article" date="2019" name="Commun. Biol.">
        <title>The bagworm genome reveals a unique fibroin gene that provides high tensile strength.</title>
        <authorList>
            <person name="Kono N."/>
            <person name="Nakamura H."/>
            <person name="Ohtoshi R."/>
            <person name="Tomita M."/>
            <person name="Numata K."/>
            <person name="Arakawa K."/>
        </authorList>
    </citation>
    <scope>NUCLEOTIDE SEQUENCE [LARGE SCALE GENOMIC DNA]</scope>
</reference>
<keyword evidence="1" id="KW-0521">NADP</keyword>
<dbReference type="GO" id="GO:0005777">
    <property type="term" value="C:peroxisome"/>
    <property type="evidence" value="ECO:0007669"/>
    <property type="project" value="TreeGrafter"/>
</dbReference>
<dbReference type="GO" id="GO:0080019">
    <property type="term" value="F:alcohol-forming very long-chain fatty acyl-CoA reductase activity"/>
    <property type="evidence" value="ECO:0007669"/>
    <property type="project" value="InterPro"/>
</dbReference>
<proteinExistence type="inferred from homology"/>
<dbReference type="STRING" id="151549.A0A4C2A2V4"/>
<accession>A0A4C2A2V4</accession>
<comment type="caution">
    <text evidence="4">The sequence shown here is derived from an EMBL/GenBank/DDBJ whole genome shotgun (WGS) entry which is preliminary data.</text>
</comment>
<dbReference type="Pfam" id="PF07993">
    <property type="entry name" value="NAD_binding_4"/>
    <property type="match status" value="1"/>
</dbReference>
<dbReference type="InterPro" id="IPR013120">
    <property type="entry name" value="FAR_NAD-bd"/>
</dbReference>
<protein>
    <recommendedName>
        <fullName evidence="1">Fatty acyl-CoA reductase</fullName>
        <ecNumber evidence="1">1.2.1.84</ecNumber>
    </recommendedName>
</protein>
<evidence type="ECO:0000313" key="4">
    <source>
        <dbReference type="EMBL" id="GBP93247.1"/>
    </source>
</evidence>
<dbReference type="AlphaFoldDB" id="A0A4C2A2V4"/>
<dbReference type="OrthoDB" id="429813at2759"/>
<keyword evidence="5" id="KW-1185">Reference proteome</keyword>
<feature type="region of interest" description="Disordered" evidence="2">
    <location>
        <begin position="12"/>
        <end position="32"/>
    </location>
</feature>
<gene>
    <name evidence="4" type="ORF">EVAR_62013_1</name>
</gene>
<dbReference type="PANTHER" id="PTHR11011:SF12">
    <property type="entry name" value="FATTY ACYL-COA REDUCTASE"/>
    <property type="match status" value="1"/>
</dbReference>
<feature type="domain" description="Thioester reductase (TE)" evidence="3">
    <location>
        <begin position="217"/>
        <end position="282"/>
    </location>
</feature>
<evidence type="ECO:0000313" key="5">
    <source>
        <dbReference type="Proteomes" id="UP000299102"/>
    </source>
</evidence>
<dbReference type="GO" id="GO:0102965">
    <property type="term" value="F:alcohol-forming long-chain fatty acyl-CoA reductase activity"/>
    <property type="evidence" value="ECO:0007669"/>
    <property type="project" value="UniProtKB-EC"/>
</dbReference>
<comment type="catalytic activity">
    <reaction evidence="1">
        <text>a long-chain fatty acyl-CoA + 2 NADPH + 2 H(+) = a long-chain primary fatty alcohol + 2 NADP(+) + CoA</text>
        <dbReference type="Rhea" id="RHEA:52716"/>
        <dbReference type="ChEBI" id="CHEBI:15378"/>
        <dbReference type="ChEBI" id="CHEBI:57287"/>
        <dbReference type="ChEBI" id="CHEBI:57783"/>
        <dbReference type="ChEBI" id="CHEBI:58349"/>
        <dbReference type="ChEBI" id="CHEBI:77396"/>
        <dbReference type="ChEBI" id="CHEBI:83139"/>
        <dbReference type="EC" id="1.2.1.84"/>
    </reaction>
</comment>
<keyword evidence="1" id="KW-0443">Lipid metabolism</keyword>
<comment type="function">
    <text evidence="1">Catalyzes the reduction of fatty acyl-CoA to fatty alcohols.</text>
</comment>
<evidence type="ECO:0000259" key="3">
    <source>
        <dbReference type="Pfam" id="PF07993"/>
    </source>
</evidence>
<evidence type="ECO:0000256" key="1">
    <source>
        <dbReference type="RuleBase" id="RU363097"/>
    </source>
</evidence>
<organism evidence="4 5">
    <name type="scientific">Eumeta variegata</name>
    <name type="common">Bagworm moth</name>
    <name type="synonym">Eumeta japonica</name>
    <dbReference type="NCBI Taxonomy" id="151549"/>
    <lineage>
        <taxon>Eukaryota</taxon>
        <taxon>Metazoa</taxon>
        <taxon>Ecdysozoa</taxon>
        <taxon>Arthropoda</taxon>
        <taxon>Hexapoda</taxon>
        <taxon>Insecta</taxon>
        <taxon>Pterygota</taxon>
        <taxon>Neoptera</taxon>
        <taxon>Endopterygota</taxon>
        <taxon>Lepidoptera</taxon>
        <taxon>Glossata</taxon>
        <taxon>Ditrysia</taxon>
        <taxon>Tineoidea</taxon>
        <taxon>Psychidae</taxon>
        <taxon>Oiketicinae</taxon>
        <taxon>Eumeta</taxon>
    </lineage>
</organism>
<dbReference type="Proteomes" id="UP000299102">
    <property type="component" value="Unassembled WGS sequence"/>
</dbReference>
<dbReference type="InterPro" id="IPR026055">
    <property type="entry name" value="FAR"/>
</dbReference>